<dbReference type="AlphaFoldDB" id="A0A7Y0K841"/>
<evidence type="ECO:0000259" key="1">
    <source>
        <dbReference type="PROSITE" id="PS51782"/>
    </source>
</evidence>
<protein>
    <submittedName>
        <fullName evidence="2">LysM peptidoglycan-binding domain-containing protein</fullName>
    </submittedName>
</protein>
<keyword evidence="3" id="KW-1185">Reference proteome</keyword>
<dbReference type="GO" id="GO:0008932">
    <property type="term" value="F:lytic endotransglycosylase activity"/>
    <property type="evidence" value="ECO:0007669"/>
    <property type="project" value="TreeGrafter"/>
</dbReference>
<evidence type="ECO:0000313" key="3">
    <source>
        <dbReference type="Proteomes" id="UP000588491"/>
    </source>
</evidence>
<evidence type="ECO:0000313" key="2">
    <source>
        <dbReference type="EMBL" id="NMO77441.1"/>
    </source>
</evidence>
<dbReference type="PANTHER" id="PTHR33734">
    <property type="entry name" value="LYSM DOMAIN-CONTAINING GPI-ANCHORED PROTEIN 2"/>
    <property type="match status" value="1"/>
</dbReference>
<accession>A0A7Y0K841</accession>
<dbReference type="InterPro" id="IPR018392">
    <property type="entry name" value="LysM"/>
</dbReference>
<dbReference type="Gene3D" id="3.10.350.10">
    <property type="entry name" value="LysM domain"/>
    <property type="match status" value="2"/>
</dbReference>
<gene>
    <name evidence="2" type="ORF">HHU08_10560</name>
</gene>
<proteinExistence type="predicted"/>
<dbReference type="Pfam" id="PF01476">
    <property type="entry name" value="LysM"/>
    <property type="match status" value="2"/>
</dbReference>
<organism evidence="2 3">
    <name type="scientific">Niallia alba</name>
    <dbReference type="NCBI Taxonomy" id="2729105"/>
    <lineage>
        <taxon>Bacteria</taxon>
        <taxon>Bacillati</taxon>
        <taxon>Bacillota</taxon>
        <taxon>Bacilli</taxon>
        <taxon>Bacillales</taxon>
        <taxon>Bacillaceae</taxon>
        <taxon>Niallia</taxon>
    </lineage>
</organism>
<dbReference type="CDD" id="cd00118">
    <property type="entry name" value="LysM"/>
    <property type="match status" value="1"/>
</dbReference>
<feature type="domain" description="LysM" evidence="1">
    <location>
        <begin position="101"/>
        <end position="145"/>
    </location>
</feature>
<dbReference type="SMART" id="SM00257">
    <property type="entry name" value="LysM"/>
    <property type="match status" value="2"/>
</dbReference>
<feature type="domain" description="LysM" evidence="1">
    <location>
        <begin position="166"/>
        <end position="200"/>
    </location>
</feature>
<dbReference type="Proteomes" id="UP000588491">
    <property type="component" value="Unassembled WGS sequence"/>
</dbReference>
<dbReference type="Gene3D" id="3.20.20.80">
    <property type="entry name" value="Glycosidases"/>
    <property type="match status" value="1"/>
</dbReference>
<dbReference type="RefSeq" id="WP_169188396.1">
    <property type="nucleotide sequence ID" value="NZ_JABBPK010000001.1"/>
</dbReference>
<dbReference type="EMBL" id="JABBPK010000001">
    <property type="protein sequence ID" value="NMO77441.1"/>
    <property type="molecule type" value="Genomic_DNA"/>
</dbReference>
<comment type="caution">
    <text evidence="2">The sequence shown here is derived from an EMBL/GenBank/DDBJ whole genome shotgun (WGS) entry which is preliminary data.</text>
</comment>
<dbReference type="SUPFAM" id="SSF54106">
    <property type="entry name" value="LysM domain"/>
    <property type="match status" value="2"/>
</dbReference>
<dbReference type="PANTHER" id="PTHR33734:SF22">
    <property type="entry name" value="MEMBRANE-BOUND LYTIC MUREIN TRANSGLYCOSYLASE D"/>
    <property type="match status" value="1"/>
</dbReference>
<dbReference type="PROSITE" id="PS51782">
    <property type="entry name" value="LYSM"/>
    <property type="match status" value="2"/>
</dbReference>
<reference evidence="2 3" key="1">
    <citation type="submission" date="2020-04" db="EMBL/GenBank/DDBJ databases">
        <title>Bacillus sp. UniB3 isolated from commercial digestive syrup.</title>
        <authorList>
            <person name="Thorat V."/>
            <person name="Kirdat K."/>
            <person name="Tiwarekar B."/>
            <person name="Yadav A."/>
        </authorList>
    </citation>
    <scope>NUCLEOTIDE SEQUENCE [LARGE SCALE GENOMIC DNA]</scope>
    <source>
        <strain evidence="2 3">UniB3</strain>
    </source>
</reference>
<sequence>MKDYKVGIYGSYNVMQAVKGKVDYYWKTYAWSRGHVADFIHMHQFENDVKVAGVAIDRNDIKKEPGHWGDVKVVVPEETKVGSEIVTKPSAPSKCKKNSDGIYTVVSGDTLSEIANDFNVTIKDLASWNNIENANLIKAGQKLKFSVDKKETAAKPAASTTKKVTKTYKVKSGDALSKLASKWGTTVKRLQELNGRIKFM</sequence>
<dbReference type="InterPro" id="IPR036779">
    <property type="entry name" value="LysM_dom_sf"/>
</dbReference>
<name>A0A7Y0K841_9BACI</name>